<evidence type="ECO:0000313" key="2">
    <source>
        <dbReference type="EMBL" id="GLS27181.1"/>
    </source>
</evidence>
<dbReference type="Pfam" id="PF03886">
    <property type="entry name" value="ABC_trans_aux"/>
    <property type="match status" value="1"/>
</dbReference>
<dbReference type="Gene3D" id="3.40.50.10610">
    <property type="entry name" value="ABC-type transport auxiliary lipoprotein component"/>
    <property type="match status" value="1"/>
</dbReference>
<accession>A0AA37T7D5</accession>
<reference evidence="2 3" key="1">
    <citation type="journal article" date="2014" name="Int. J. Syst. Evol. Microbiol.">
        <title>Complete genome sequence of Corynebacterium casei LMG S-19264T (=DSM 44701T), isolated from a smear-ripened cheese.</title>
        <authorList>
            <consortium name="US DOE Joint Genome Institute (JGI-PGF)"/>
            <person name="Walter F."/>
            <person name="Albersmeier A."/>
            <person name="Kalinowski J."/>
            <person name="Ruckert C."/>
        </authorList>
    </citation>
    <scope>NUCLEOTIDE SEQUENCE [LARGE SCALE GENOMIC DNA]</scope>
    <source>
        <strain evidence="2 3">NBRC 110095</strain>
    </source>
</reference>
<dbReference type="SUPFAM" id="SSF159594">
    <property type="entry name" value="XCC0632-like"/>
    <property type="match status" value="1"/>
</dbReference>
<protein>
    <recommendedName>
        <fullName evidence="1">ABC-type transport auxiliary lipoprotein component domain-containing protein</fullName>
    </recommendedName>
</protein>
<dbReference type="EMBL" id="BSPD01000067">
    <property type="protein sequence ID" value="GLS27181.1"/>
    <property type="molecule type" value="Genomic_DNA"/>
</dbReference>
<sequence length="217" mass="24017">MDFDVKQNNKHSTSQSPITLLGALLITTILAACSSAPIPIEYYLLDTGYNTQAHSVIHSHDAHNTTELPRVLLKNLTIANYLEQNELSILEANHKIYYANQHLWGEPIKVGLARALQHDLAKSKSALLVLPNEPDALEASTILTVKIDHFSATDSGEVILTGTFWIDNGQHTVRIPFNETEILESTGFKFAVTQQRQLIQNLSEIIAQAMKPSPSPL</sequence>
<gene>
    <name evidence="2" type="ORF">GCM10007877_29000</name>
</gene>
<dbReference type="InterPro" id="IPR005586">
    <property type="entry name" value="ABC_trans_aux"/>
</dbReference>
<proteinExistence type="predicted"/>
<dbReference type="AlphaFoldDB" id="A0AA37T7D5"/>
<evidence type="ECO:0000313" key="3">
    <source>
        <dbReference type="Proteomes" id="UP001156870"/>
    </source>
</evidence>
<dbReference type="PROSITE" id="PS51257">
    <property type="entry name" value="PROKAR_LIPOPROTEIN"/>
    <property type="match status" value="1"/>
</dbReference>
<keyword evidence="3" id="KW-1185">Reference proteome</keyword>
<organism evidence="2 3">
    <name type="scientific">Marinibactrum halimedae</name>
    <dbReference type="NCBI Taxonomy" id="1444977"/>
    <lineage>
        <taxon>Bacteria</taxon>
        <taxon>Pseudomonadati</taxon>
        <taxon>Pseudomonadota</taxon>
        <taxon>Gammaproteobacteria</taxon>
        <taxon>Cellvibrionales</taxon>
        <taxon>Cellvibrionaceae</taxon>
        <taxon>Marinibactrum</taxon>
    </lineage>
</organism>
<evidence type="ECO:0000259" key="1">
    <source>
        <dbReference type="Pfam" id="PF03886"/>
    </source>
</evidence>
<name>A0AA37T7D5_9GAMM</name>
<dbReference type="Proteomes" id="UP001156870">
    <property type="component" value="Unassembled WGS sequence"/>
</dbReference>
<feature type="domain" description="ABC-type transport auxiliary lipoprotein component" evidence="1">
    <location>
        <begin position="64"/>
        <end position="207"/>
    </location>
</feature>
<comment type="caution">
    <text evidence="2">The sequence shown here is derived from an EMBL/GenBank/DDBJ whole genome shotgun (WGS) entry which is preliminary data.</text>
</comment>